<feature type="non-terminal residue" evidence="1">
    <location>
        <position position="1"/>
    </location>
</feature>
<dbReference type="Gene3D" id="2.120.10.10">
    <property type="match status" value="1"/>
</dbReference>
<reference evidence="1" key="1">
    <citation type="submission" date="2018-05" db="EMBL/GenBank/DDBJ databases">
        <authorList>
            <person name="Lanie J.A."/>
            <person name="Ng W.-L."/>
            <person name="Kazmierczak K.M."/>
            <person name="Andrzejewski T.M."/>
            <person name="Davidsen T.M."/>
            <person name="Wayne K.J."/>
            <person name="Tettelin H."/>
            <person name="Glass J.I."/>
            <person name="Rusch D."/>
            <person name="Podicherti R."/>
            <person name="Tsui H.-C.T."/>
            <person name="Winkler M.E."/>
        </authorList>
    </citation>
    <scope>NUCLEOTIDE SEQUENCE</scope>
</reference>
<dbReference type="SUPFAM" id="SSF50939">
    <property type="entry name" value="Sialidases"/>
    <property type="match status" value="1"/>
</dbReference>
<accession>A0A382L5P5</accession>
<evidence type="ECO:0000313" key="1">
    <source>
        <dbReference type="EMBL" id="SVC32254.1"/>
    </source>
</evidence>
<dbReference type="AlphaFoldDB" id="A0A382L5P5"/>
<evidence type="ECO:0008006" key="2">
    <source>
        <dbReference type="Google" id="ProtNLM"/>
    </source>
</evidence>
<organism evidence="1">
    <name type="scientific">marine metagenome</name>
    <dbReference type="NCBI Taxonomy" id="408172"/>
    <lineage>
        <taxon>unclassified sequences</taxon>
        <taxon>metagenomes</taxon>
        <taxon>ecological metagenomes</taxon>
    </lineage>
</organism>
<dbReference type="CDD" id="cd15482">
    <property type="entry name" value="Sialidase_non-viral"/>
    <property type="match status" value="1"/>
</dbReference>
<dbReference type="InterPro" id="IPR036278">
    <property type="entry name" value="Sialidase_sf"/>
</dbReference>
<dbReference type="EMBL" id="UINC01085065">
    <property type="protein sequence ID" value="SVC32254.1"/>
    <property type="molecule type" value="Genomic_DNA"/>
</dbReference>
<sequence length="337" mass="38226">WITTMSETGKRGSHDFHDIYQSISRDGGRNWSRPTAIPSLKRTKQTDGYEVVPGDLWPTWHQKSGTVLATGKTFNFAGGKRENRLREKVSYSVMNLNTGEWGPMRFLTMPEKDHGDHVITAANAGCTQRVDLPDGDILLPIRYWRDPKKHNYTSIVARCEFDGHTLSYKEHGSEMTIPKGRGLYEPSLTKLNGLYFLTMRADHSAFVTRGKDGMHFEPIREWTFDDGKPLGSYNTQQHWVTIGGGLFLVYTRKGADNDHVMRHRAPLFIGQVDPKKLQVMRATERILIPENHATLGNSGICRINDTESWVTCGEGLLRLGKRKGQRNKVLFVKITSP</sequence>
<name>A0A382L5P5_9ZZZZ</name>
<proteinExistence type="predicted"/>
<gene>
    <name evidence="1" type="ORF">METZ01_LOCUS285108</name>
</gene>
<protein>
    <recommendedName>
        <fullName evidence="2">Sialidase domain-containing protein</fullName>
    </recommendedName>
</protein>